<dbReference type="AlphaFoldDB" id="A0A482ZI81"/>
<organism evidence="2">
    <name type="scientific">Coremiocnemis tropix</name>
    <name type="common">Australian tarantula spider</name>
    <dbReference type="NCBI Taxonomy" id="1904443"/>
    <lineage>
        <taxon>Eukaryota</taxon>
        <taxon>Metazoa</taxon>
        <taxon>Ecdysozoa</taxon>
        <taxon>Arthropoda</taxon>
        <taxon>Chelicerata</taxon>
        <taxon>Arachnida</taxon>
        <taxon>Araneae</taxon>
        <taxon>Mygalomorphae</taxon>
        <taxon>Avicularoidea</taxon>
        <taxon>Theraphosidae</taxon>
        <taxon>Coremiocnemis</taxon>
    </lineage>
</organism>
<evidence type="ECO:0000313" key="2">
    <source>
        <dbReference type="EMBL" id="SMD29682.1"/>
    </source>
</evidence>
<name>A0A482ZI81_CORTR</name>
<proteinExistence type="predicted"/>
<evidence type="ECO:0000256" key="1">
    <source>
        <dbReference type="SAM" id="SignalP"/>
    </source>
</evidence>
<sequence length="89" mass="9765">MMKLLALVCFALVAKTFAQARCGSSKQCAREECCVSLPYTSRCTPLAQNGSACSLRNDLDIYENNCPCTRGFACRENRDSSQMICVPEA</sequence>
<accession>A0A482ZI81</accession>
<keyword evidence="1" id="KW-0732">Signal</keyword>
<feature type="chain" id="PRO_5019763596" evidence="1">
    <location>
        <begin position="19"/>
        <end position="89"/>
    </location>
</feature>
<reference evidence="2" key="1">
    <citation type="submission" date="2017-03" db="EMBL/GenBank/DDBJ databases">
        <authorList>
            <person name="QRISCLOUD D."/>
        </authorList>
    </citation>
    <scope>NUCLEOTIDE SEQUENCE</scope>
</reference>
<feature type="signal peptide" evidence="1">
    <location>
        <begin position="1"/>
        <end position="18"/>
    </location>
</feature>
<dbReference type="Gene3D" id="2.10.80.10">
    <property type="entry name" value="Lipase, subunit A"/>
    <property type="match status" value="1"/>
</dbReference>
<reference evidence="2" key="2">
    <citation type="submission" date="2019-04" db="EMBL/GenBank/DDBJ databases">
        <title>Unravelling the molecular evolution of spider venoms.</title>
        <authorList>
            <person name="Pineda S."/>
        </authorList>
    </citation>
    <scope>NUCLEOTIDE SEQUENCE</scope>
</reference>
<dbReference type="EMBL" id="HAGN01000260">
    <property type="protein sequence ID" value="SMD29682.1"/>
    <property type="molecule type" value="Transcribed_RNA"/>
</dbReference>
<protein>
    <submittedName>
        <fullName evidence="2">U38-Theraphotoxin-Ct1a_1</fullName>
    </submittedName>
</protein>